<keyword evidence="4" id="KW-0677">Repeat</keyword>
<dbReference type="SMART" id="SM00544">
    <property type="entry name" value="MA3"/>
    <property type="match status" value="2"/>
</dbReference>
<dbReference type="Proteomes" id="UP001626550">
    <property type="component" value="Unassembled WGS sequence"/>
</dbReference>
<dbReference type="GO" id="GO:0005737">
    <property type="term" value="C:cytoplasm"/>
    <property type="evidence" value="ECO:0007669"/>
    <property type="project" value="UniProtKB-SubCell"/>
</dbReference>
<reference evidence="8 9" key="1">
    <citation type="submission" date="2024-11" db="EMBL/GenBank/DDBJ databases">
        <title>Adaptive evolution of stress response genes in parasites aligns with host niche diversity.</title>
        <authorList>
            <person name="Hahn C."/>
            <person name="Resl P."/>
        </authorList>
    </citation>
    <scope>NUCLEOTIDE SEQUENCE [LARGE SCALE GENOMIC DNA]</scope>
    <source>
        <strain evidence="8">EGGRZ-B1_66</strain>
        <tissue evidence="8">Body</tissue>
    </source>
</reference>
<feature type="domain" description="MI" evidence="7">
    <location>
        <begin position="143"/>
        <end position="265"/>
    </location>
</feature>
<dbReference type="SUPFAM" id="SSF48371">
    <property type="entry name" value="ARM repeat"/>
    <property type="match status" value="2"/>
</dbReference>
<proteinExistence type="inferred from homology"/>
<gene>
    <name evidence="8" type="primary">PDCD4</name>
    <name evidence="8" type="ORF">Ciccas_005985</name>
</gene>
<dbReference type="PROSITE" id="PS51366">
    <property type="entry name" value="MI"/>
    <property type="match status" value="2"/>
</dbReference>
<name>A0ABD2Q9H9_9PLAT</name>
<dbReference type="Gene3D" id="1.25.40.180">
    <property type="match status" value="2"/>
</dbReference>
<comment type="caution">
    <text evidence="8">The sequence shown here is derived from an EMBL/GenBank/DDBJ whole genome shotgun (WGS) entry which is preliminary data.</text>
</comment>
<organism evidence="8 9">
    <name type="scientific">Cichlidogyrus casuarinus</name>
    <dbReference type="NCBI Taxonomy" id="1844966"/>
    <lineage>
        <taxon>Eukaryota</taxon>
        <taxon>Metazoa</taxon>
        <taxon>Spiralia</taxon>
        <taxon>Lophotrochozoa</taxon>
        <taxon>Platyhelminthes</taxon>
        <taxon>Monogenea</taxon>
        <taxon>Monopisthocotylea</taxon>
        <taxon>Dactylogyridea</taxon>
        <taxon>Ancyrocephalidae</taxon>
        <taxon>Cichlidogyrus</taxon>
    </lineage>
</organism>
<feature type="region of interest" description="Disordered" evidence="6">
    <location>
        <begin position="1"/>
        <end position="25"/>
    </location>
</feature>
<evidence type="ECO:0000256" key="5">
    <source>
        <dbReference type="ARBA" id="ARBA00023242"/>
    </source>
</evidence>
<protein>
    <submittedName>
        <fullName evidence="8">Programmed cell death protein 4</fullName>
    </submittedName>
</protein>
<dbReference type="InterPro" id="IPR039778">
    <property type="entry name" value="PDCD4"/>
</dbReference>
<keyword evidence="3" id="KW-0963">Cytoplasm</keyword>
<dbReference type="InterPro" id="IPR016024">
    <property type="entry name" value="ARM-type_fold"/>
</dbReference>
<evidence type="ECO:0000313" key="9">
    <source>
        <dbReference type="Proteomes" id="UP001626550"/>
    </source>
</evidence>
<dbReference type="Pfam" id="PF02847">
    <property type="entry name" value="MA3"/>
    <property type="match status" value="2"/>
</dbReference>
<evidence type="ECO:0000259" key="7">
    <source>
        <dbReference type="PROSITE" id="PS51366"/>
    </source>
</evidence>
<evidence type="ECO:0000256" key="4">
    <source>
        <dbReference type="ARBA" id="ARBA00022737"/>
    </source>
</evidence>
<evidence type="ECO:0000313" key="8">
    <source>
        <dbReference type="EMBL" id="KAL3315386.1"/>
    </source>
</evidence>
<keyword evidence="5" id="KW-0539">Nucleus</keyword>
<dbReference type="AlphaFoldDB" id="A0ABD2Q9H9"/>
<evidence type="ECO:0000256" key="1">
    <source>
        <dbReference type="ARBA" id="ARBA00004496"/>
    </source>
</evidence>
<dbReference type="PANTHER" id="PTHR12626:SF0">
    <property type="entry name" value="PROGRAMMED CELL DEATH PROTEIN 4"/>
    <property type="match status" value="1"/>
</dbReference>
<evidence type="ECO:0000256" key="3">
    <source>
        <dbReference type="ARBA" id="ARBA00022490"/>
    </source>
</evidence>
<comment type="similarity">
    <text evidence="2">Belongs to the PDCD4 family.</text>
</comment>
<feature type="region of interest" description="Disordered" evidence="6">
    <location>
        <begin position="71"/>
        <end position="91"/>
    </location>
</feature>
<dbReference type="EMBL" id="JBJKFK010000764">
    <property type="protein sequence ID" value="KAL3315386.1"/>
    <property type="molecule type" value="Genomic_DNA"/>
</dbReference>
<dbReference type="InterPro" id="IPR003891">
    <property type="entry name" value="Initiation_fac_eIF4g_MI"/>
</dbReference>
<accession>A0ABD2Q9H9</accession>
<sequence>MLEESVIELSAEDKAGDLPSFPEKPIRLKNRKHSSSFSHSGTNGLTVNGVPSSEERLAAAFHRVSLGNGINALPTDRKNSRKPRNGFNKATGKKFGSKDIWFRAHDEMDDYVMDRRDPEYDSNEEEDPIAFDFERPVIMSNAEFERVFVNLVQEFLEHVRPEEVLASLREMKITEGQKSSMAFYAISAAMPRQVARCELTSELLTFLARRFLTPQQLQQGFLKLLHELPELCIDLPRAPEYAGRFIARAMADGILPKNFLGEESILVSNITDALNTSHSPPISAPAFNGVKKNLRTYSGDQALSSGISSASDSLGASLNGSASTGMTPAFELSFEAQQAMKLAGNWLEEATNCAKFNTIWGKHCGLRATSDLIKHIQQILDEYMTTFDVAEVEKQLRSLDSPHFHHEFVYQAILTTVESGTDSGIERMVKLLKALCESVVVSHDQLCRGVKRVYAEMHLLQTETPLAYSLLNRFVERSVEAGFFSNKLAQERPPKARKRYVSEGESLHYRR</sequence>
<evidence type="ECO:0000256" key="6">
    <source>
        <dbReference type="SAM" id="MobiDB-lite"/>
    </source>
</evidence>
<dbReference type="PANTHER" id="PTHR12626">
    <property type="entry name" value="PROGRAMMED CELL DEATH 4"/>
    <property type="match status" value="1"/>
</dbReference>
<feature type="domain" description="MI" evidence="7">
    <location>
        <begin position="371"/>
        <end position="494"/>
    </location>
</feature>
<comment type="subcellular location">
    <subcellularLocation>
        <location evidence="1">Cytoplasm</location>
    </subcellularLocation>
</comment>
<keyword evidence="9" id="KW-1185">Reference proteome</keyword>
<evidence type="ECO:0000256" key="2">
    <source>
        <dbReference type="ARBA" id="ARBA00005497"/>
    </source>
</evidence>